<dbReference type="EMBL" id="MLJW01000008">
    <property type="protein sequence ID" value="OIR15815.1"/>
    <property type="molecule type" value="Genomic_DNA"/>
</dbReference>
<name>A0A1J5T4Q1_9ZZZZ</name>
<accession>A0A1J5T4Q1</accession>
<evidence type="ECO:0000313" key="1">
    <source>
        <dbReference type="EMBL" id="OIR15815.1"/>
    </source>
</evidence>
<comment type="caution">
    <text evidence="1">The sequence shown here is derived from an EMBL/GenBank/DDBJ whole genome shotgun (WGS) entry which is preliminary data.</text>
</comment>
<proteinExistence type="predicted"/>
<dbReference type="SUPFAM" id="SSF55729">
    <property type="entry name" value="Acyl-CoA N-acyltransferases (Nat)"/>
    <property type="match status" value="1"/>
</dbReference>
<gene>
    <name evidence="1" type="ORF">GALL_33160</name>
</gene>
<sequence length="177" mass="19351">MNNLHASGKQIVTRSEADIVRASGDDLEGIVALQAANQPACGGMLSACLPRFRIMEMMREMPLIVAHRGDRVAGFLMTGTRAMNADVPIIRAMLTAYPGTADAYVFGPICVSVEERGNGLAQAMFSELRRLVPAREGILFIRRDNPASLRAHEKMGMREVAGFVFDEIDFAVQSYFG</sequence>
<protein>
    <submittedName>
        <fullName evidence="1">Uncharacterized protein</fullName>
    </submittedName>
</protein>
<reference evidence="1" key="1">
    <citation type="submission" date="2016-10" db="EMBL/GenBank/DDBJ databases">
        <title>Sequence of Gallionella enrichment culture.</title>
        <authorList>
            <person name="Poehlein A."/>
            <person name="Muehling M."/>
            <person name="Daniel R."/>
        </authorList>
    </citation>
    <scope>NUCLEOTIDE SEQUENCE</scope>
</reference>
<dbReference type="AlphaFoldDB" id="A0A1J5T4Q1"/>
<dbReference type="Gene3D" id="3.40.630.30">
    <property type="match status" value="1"/>
</dbReference>
<dbReference type="InterPro" id="IPR016181">
    <property type="entry name" value="Acyl_CoA_acyltransferase"/>
</dbReference>
<organism evidence="1">
    <name type="scientific">mine drainage metagenome</name>
    <dbReference type="NCBI Taxonomy" id="410659"/>
    <lineage>
        <taxon>unclassified sequences</taxon>
        <taxon>metagenomes</taxon>
        <taxon>ecological metagenomes</taxon>
    </lineage>
</organism>